<dbReference type="OrthoDB" id="7593450at2"/>
<dbReference type="SUPFAM" id="SSF48452">
    <property type="entry name" value="TPR-like"/>
    <property type="match status" value="1"/>
</dbReference>
<dbReference type="InterPro" id="IPR011990">
    <property type="entry name" value="TPR-like_helical_dom_sf"/>
</dbReference>
<protein>
    <submittedName>
        <fullName evidence="2">DUF924 domain-containing protein</fullName>
    </submittedName>
</protein>
<dbReference type="Proteomes" id="UP000315369">
    <property type="component" value="Unassembled WGS sequence"/>
</dbReference>
<sequence>MVSAEEVLDFWFGQPADPARNPACIRPRAAWFRRDAAFDAECRDRFLDAHERAAAGELSAWRNEPRSSLALVLLLDQLPRNIFRGTPRAFATDAMARSVARHALARGLDLTLPSVWRWFIYLPFEHSEELYDQRLSVSLFEMLTLHHSGSHEPLDYAKRHLDVIARFGRFPHRNDALGRPSTPEETRFLQEPGSSF</sequence>
<name>A0A540WKG8_9BACT</name>
<dbReference type="AlphaFoldDB" id="A0A540WKG8"/>
<accession>A0A540WKG8</accession>
<gene>
    <name evidence="2" type="ORF">FJV41_47245</name>
</gene>
<dbReference type="RefSeq" id="WP_141649193.1">
    <property type="nucleotide sequence ID" value="NZ_VIFM01000417.1"/>
</dbReference>
<reference evidence="2 3" key="1">
    <citation type="submission" date="2019-06" db="EMBL/GenBank/DDBJ databases">
        <authorList>
            <person name="Livingstone P."/>
            <person name="Whitworth D."/>
        </authorList>
    </citation>
    <scope>NUCLEOTIDE SEQUENCE [LARGE SCALE GENOMIC DNA]</scope>
    <source>
        <strain evidence="2 3">AM401</strain>
    </source>
</reference>
<proteinExistence type="predicted"/>
<dbReference type="EMBL" id="VIFM01000417">
    <property type="protein sequence ID" value="TQF08944.1"/>
    <property type="molecule type" value="Genomic_DNA"/>
</dbReference>
<dbReference type="Gene3D" id="1.25.40.10">
    <property type="entry name" value="Tetratricopeptide repeat domain"/>
    <property type="match status" value="1"/>
</dbReference>
<organism evidence="2 3">
    <name type="scientific">Myxococcus llanfairpwllgwyngyllgogerychwyrndrobwllllantysiliogogogochensis</name>
    <dbReference type="NCBI Taxonomy" id="2590453"/>
    <lineage>
        <taxon>Bacteria</taxon>
        <taxon>Pseudomonadati</taxon>
        <taxon>Myxococcota</taxon>
        <taxon>Myxococcia</taxon>
        <taxon>Myxococcales</taxon>
        <taxon>Cystobacterineae</taxon>
        <taxon>Myxococcaceae</taxon>
        <taxon>Myxococcus</taxon>
    </lineage>
</organism>
<dbReference type="Gene3D" id="1.20.58.320">
    <property type="entry name" value="TPR-like"/>
    <property type="match status" value="1"/>
</dbReference>
<dbReference type="PANTHER" id="PTHR23004">
    <property type="entry name" value="DOUBLECORTIN DOMAIN CONTAINING 2"/>
    <property type="match status" value="1"/>
</dbReference>
<feature type="region of interest" description="Disordered" evidence="1">
    <location>
        <begin position="174"/>
        <end position="196"/>
    </location>
</feature>
<evidence type="ECO:0000313" key="2">
    <source>
        <dbReference type="EMBL" id="TQF08944.1"/>
    </source>
</evidence>
<keyword evidence="3" id="KW-1185">Reference proteome</keyword>
<dbReference type="InterPro" id="IPR010323">
    <property type="entry name" value="DUF924"/>
</dbReference>
<dbReference type="Pfam" id="PF06041">
    <property type="entry name" value="DUF924"/>
    <property type="match status" value="1"/>
</dbReference>
<evidence type="ECO:0000313" key="3">
    <source>
        <dbReference type="Proteomes" id="UP000315369"/>
    </source>
</evidence>
<feature type="compositionally biased region" description="Basic and acidic residues" evidence="1">
    <location>
        <begin position="174"/>
        <end position="188"/>
    </location>
</feature>
<dbReference type="PANTHER" id="PTHR23004:SF7">
    <property type="entry name" value="DUF924-DOMAIN-CONTAINING PROTEIN"/>
    <property type="match status" value="1"/>
</dbReference>
<evidence type="ECO:0000256" key="1">
    <source>
        <dbReference type="SAM" id="MobiDB-lite"/>
    </source>
</evidence>
<comment type="caution">
    <text evidence="2">The sequence shown here is derived from an EMBL/GenBank/DDBJ whole genome shotgun (WGS) entry which is preliminary data.</text>
</comment>